<dbReference type="InterPro" id="IPR055259">
    <property type="entry name" value="YkvP/CgeB_Glyco_trans-like"/>
</dbReference>
<evidence type="ECO:0000313" key="2">
    <source>
        <dbReference type="EMBL" id="QOV90170.1"/>
    </source>
</evidence>
<evidence type="ECO:0000259" key="1">
    <source>
        <dbReference type="Pfam" id="PF13524"/>
    </source>
</evidence>
<name>A0A7M2X0A3_9BACT</name>
<keyword evidence="3" id="KW-1185">Reference proteome</keyword>
<sequence>MHRPGLAISASLAQRPGIGGHAWVILQYLLGFRRLGYRVLFLDSLSTDMCVDRQGKPADFASSWNLTYFMDVMRQFDLADSFSLDFNNGQAVVGVPRSQVIEQLRSADLLINIMGYLADPDLLAAARTRVFLDIDPGFGQMWRDLGWADIFAGHDRFVTVGMNIGRPGCLVPTCGLDWIASSPPIVLEHWPAVTTRPARDRFTSVISWRGPFGPIDFRGRTFGLRCHEFRKYAELPKNTGLPFELALDLHPDEAKDAAMLDAGGWKRVSPRQVACTPDDYRHYVQGSWAELMIAKNLYVDTAGGWFSDRTVCYLASGRPALVQDTGLRDHYPLGEGLVTFSSPQEAAEGAFRIARNYAFHSRRAREIAEAYFDSDRVLSKLLERIV</sequence>
<proteinExistence type="predicted"/>
<feature type="domain" description="Spore protein YkvP/CgeB glycosyl transferase-like" evidence="1">
    <location>
        <begin position="264"/>
        <end position="378"/>
    </location>
</feature>
<organism evidence="2 3">
    <name type="scientific">Humisphaera borealis</name>
    <dbReference type="NCBI Taxonomy" id="2807512"/>
    <lineage>
        <taxon>Bacteria</taxon>
        <taxon>Pseudomonadati</taxon>
        <taxon>Planctomycetota</taxon>
        <taxon>Phycisphaerae</taxon>
        <taxon>Tepidisphaerales</taxon>
        <taxon>Tepidisphaeraceae</taxon>
        <taxon>Humisphaera</taxon>
    </lineage>
</organism>
<gene>
    <name evidence="2" type="ORF">IPV69_01990</name>
</gene>
<dbReference type="RefSeq" id="WP_206293242.1">
    <property type="nucleotide sequence ID" value="NZ_CP063458.1"/>
</dbReference>
<protein>
    <submittedName>
        <fullName evidence="2">Glycosyltransferase family 1 protein</fullName>
    </submittedName>
</protein>
<dbReference type="Pfam" id="PF13524">
    <property type="entry name" value="Glyco_trans_1_2"/>
    <property type="match status" value="1"/>
</dbReference>
<dbReference type="EMBL" id="CP063458">
    <property type="protein sequence ID" value="QOV90170.1"/>
    <property type="molecule type" value="Genomic_DNA"/>
</dbReference>
<evidence type="ECO:0000313" key="3">
    <source>
        <dbReference type="Proteomes" id="UP000593765"/>
    </source>
</evidence>
<accession>A0A7M2X0A3</accession>
<dbReference type="Proteomes" id="UP000593765">
    <property type="component" value="Chromosome"/>
</dbReference>
<dbReference type="AlphaFoldDB" id="A0A7M2X0A3"/>
<reference evidence="2 3" key="1">
    <citation type="submission" date="2020-10" db="EMBL/GenBank/DDBJ databases">
        <title>Wide distribution of Phycisphaera-like planctomycetes from WD2101 soil group in peatlands and genome analysis of the first cultivated representative.</title>
        <authorList>
            <person name="Dedysh S.N."/>
            <person name="Beletsky A.V."/>
            <person name="Ivanova A."/>
            <person name="Kulichevskaya I.S."/>
            <person name="Suzina N.E."/>
            <person name="Philippov D.A."/>
            <person name="Rakitin A.L."/>
            <person name="Mardanov A.V."/>
            <person name="Ravin N.V."/>
        </authorList>
    </citation>
    <scope>NUCLEOTIDE SEQUENCE [LARGE SCALE GENOMIC DNA]</scope>
    <source>
        <strain evidence="2 3">M1803</strain>
    </source>
</reference>
<dbReference type="KEGG" id="hbs:IPV69_01990"/>